<dbReference type="Proteomes" id="UP000799436">
    <property type="component" value="Unassembled WGS sequence"/>
</dbReference>
<organism evidence="1 2">
    <name type="scientific">Teratosphaeria nubilosa</name>
    <dbReference type="NCBI Taxonomy" id="161662"/>
    <lineage>
        <taxon>Eukaryota</taxon>
        <taxon>Fungi</taxon>
        <taxon>Dikarya</taxon>
        <taxon>Ascomycota</taxon>
        <taxon>Pezizomycotina</taxon>
        <taxon>Dothideomycetes</taxon>
        <taxon>Dothideomycetidae</taxon>
        <taxon>Mycosphaerellales</taxon>
        <taxon>Teratosphaeriaceae</taxon>
        <taxon>Teratosphaeria</taxon>
    </lineage>
</organism>
<reference evidence="1" key="1">
    <citation type="journal article" date="2020" name="Stud. Mycol.">
        <title>101 Dothideomycetes genomes: a test case for predicting lifestyles and emergence of pathogens.</title>
        <authorList>
            <person name="Haridas S."/>
            <person name="Albert R."/>
            <person name="Binder M."/>
            <person name="Bloem J."/>
            <person name="Labutti K."/>
            <person name="Salamov A."/>
            <person name="Andreopoulos B."/>
            <person name="Baker S."/>
            <person name="Barry K."/>
            <person name="Bills G."/>
            <person name="Bluhm B."/>
            <person name="Cannon C."/>
            <person name="Castanera R."/>
            <person name="Culley D."/>
            <person name="Daum C."/>
            <person name="Ezra D."/>
            <person name="Gonzalez J."/>
            <person name="Henrissat B."/>
            <person name="Kuo A."/>
            <person name="Liang C."/>
            <person name="Lipzen A."/>
            <person name="Lutzoni F."/>
            <person name="Magnuson J."/>
            <person name="Mondo S."/>
            <person name="Nolan M."/>
            <person name="Ohm R."/>
            <person name="Pangilinan J."/>
            <person name="Park H.-J."/>
            <person name="Ramirez L."/>
            <person name="Alfaro M."/>
            <person name="Sun H."/>
            <person name="Tritt A."/>
            <person name="Yoshinaga Y."/>
            <person name="Zwiers L.-H."/>
            <person name="Turgeon B."/>
            <person name="Goodwin S."/>
            <person name="Spatafora J."/>
            <person name="Crous P."/>
            <person name="Grigoriev I."/>
        </authorList>
    </citation>
    <scope>NUCLEOTIDE SEQUENCE</scope>
    <source>
        <strain evidence="1">CBS 116005</strain>
    </source>
</reference>
<dbReference type="EMBL" id="ML995867">
    <property type="protein sequence ID" value="KAF2766739.1"/>
    <property type="molecule type" value="Genomic_DNA"/>
</dbReference>
<evidence type="ECO:0000313" key="2">
    <source>
        <dbReference type="Proteomes" id="UP000799436"/>
    </source>
</evidence>
<accession>A0A6G1L2F8</accession>
<proteinExistence type="predicted"/>
<dbReference type="OrthoDB" id="10365548at2759"/>
<evidence type="ECO:0000313" key="1">
    <source>
        <dbReference type="EMBL" id="KAF2766739.1"/>
    </source>
</evidence>
<gene>
    <name evidence="1" type="ORF">EJ03DRAFT_174469</name>
</gene>
<dbReference type="AlphaFoldDB" id="A0A6G1L2F8"/>
<sequence>MQQDGNMSSIMSPTDIDAHATDVLLEYFRSNSRKQQKLHRDAYRRAAGELPPKSNVPQGTIGLSTAQMHLMTQMGAGIGGFASSFGMMSGWPPTLQTTQDPQSTQQSISDRDWCHLAIRPDHLELLRHGDPSEAWRALFGTQLRRLPKGPLTPQQHSVVHAMWTEK</sequence>
<keyword evidence="2" id="KW-1185">Reference proteome</keyword>
<protein>
    <submittedName>
        <fullName evidence="1">Uncharacterized protein</fullName>
    </submittedName>
</protein>
<name>A0A6G1L2F8_9PEZI</name>